<comment type="caution">
    <text evidence="2">The sequence shown here is derived from an EMBL/GenBank/DDBJ whole genome shotgun (WGS) entry which is preliminary data.</text>
</comment>
<dbReference type="EMBL" id="MRVG01000008">
    <property type="protein sequence ID" value="PMB66746.1"/>
    <property type="molecule type" value="Genomic_DNA"/>
</dbReference>
<name>A0A2N6NHQ6_BEABA</name>
<sequence>MSFTSRTVWRLASTVAAGAAIVTTSIYVSRTTRRIAAGAKLGITDENTAPLSFLDSPTISNHVNPQRKESRAVDTHTVTLHVPLNKGISDETILAQATKNFFNGWVFYLEAKALNLIRLQDGKYSKLASTTVPAHIWNAAKLSETSLPELHTVLFGVFRLADIHLADDATGDSSSTTQSHADFLFGSDMSQFAGCHRLSVQRLEVDAVGGTQEIICLGTVSGNGWSNISLAADPDNTAYDMMKKTIKAALADINLANLGLDAANLDATAAREVVQGVQANVEPVDGAVNGQHRDGAALVLDLPAGPARRRVPAANGLRAANVREARDLALALPVVAGDEAVVAVGAGDFGERAAAVIVKEEILIPESQVGTRLILIYNAILKTGFQQWTVPLPQSVYEVKICCVPV</sequence>
<gene>
    <name evidence="2" type="ORF">BM221_007742</name>
</gene>
<accession>A0A2N6NHQ6</accession>
<evidence type="ECO:0000313" key="2">
    <source>
        <dbReference type="EMBL" id="PMB66746.1"/>
    </source>
</evidence>
<keyword evidence="1" id="KW-0812">Transmembrane</keyword>
<evidence type="ECO:0000313" key="3">
    <source>
        <dbReference type="Proteomes" id="UP000235728"/>
    </source>
</evidence>
<proteinExistence type="predicted"/>
<dbReference type="Proteomes" id="UP000235728">
    <property type="component" value="Unassembled WGS sequence"/>
</dbReference>
<feature type="transmembrane region" description="Helical" evidence="1">
    <location>
        <begin position="7"/>
        <end position="28"/>
    </location>
</feature>
<evidence type="ECO:0000256" key="1">
    <source>
        <dbReference type="SAM" id="Phobius"/>
    </source>
</evidence>
<dbReference type="AlphaFoldDB" id="A0A2N6NHQ6"/>
<keyword evidence="1" id="KW-1133">Transmembrane helix</keyword>
<reference evidence="2 3" key="1">
    <citation type="journal article" date="2016" name="Appl. Microbiol. Biotechnol.">
        <title>Characterization of T-DNA insertion mutants with decreased virulence in the entomopathogenic fungus Beauveria bassiana JEF-007.</title>
        <authorList>
            <person name="Kim S."/>
            <person name="Lee S.J."/>
            <person name="Nai Y.S."/>
            <person name="Yu J.S."/>
            <person name="Lee M.R."/>
            <person name="Yang Y.T."/>
            <person name="Kim J.S."/>
        </authorList>
    </citation>
    <scope>NUCLEOTIDE SEQUENCE [LARGE SCALE GENOMIC DNA]</scope>
    <source>
        <strain evidence="2 3">JEF-007</strain>
    </source>
</reference>
<keyword evidence="1" id="KW-0472">Membrane</keyword>
<organism evidence="2 3">
    <name type="scientific">Beauveria bassiana</name>
    <name type="common">White muscardine disease fungus</name>
    <name type="synonym">Tritirachium shiotae</name>
    <dbReference type="NCBI Taxonomy" id="176275"/>
    <lineage>
        <taxon>Eukaryota</taxon>
        <taxon>Fungi</taxon>
        <taxon>Dikarya</taxon>
        <taxon>Ascomycota</taxon>
        <taxon>Pezizomycotina</taxon>
        <taxon>Sordariomycetes</taxon>
        <taxon>Hypocreomycetidae</taxon>
        <taxon>Hypocreales</taxon>
        <taxon>Cordycipitaceae</taxon>
        <taxon>Beauveria</taxon>
    </lineage>
</organism>
<protein>
    <submittedName>
        <fullName evidence="2">Uncharacterized protein</fullName>
    </submittedName>
</protein>